<dbReference type="Pfam" id="PF04748">
    <property type="entry name" value="Polysacc_deac_2"/>
    <property type="match status" value="1"/>
</dbReference>
<evidence type="ECO:0000256" key="1">
    <source>
        <dbReference type="SAM" id="SignalP"/>
    </source>
</evidence>
<evidence type="ECO:0000313" key="2">
    <source>
        <dbReference type="EMBL" id="MBE9399122.1"/>
    </source>
</evidence>
<dbReference type="EMBL" id="JADEYS010000022">
    <property type="protein sequence ID" value="MBE9399122.1"/>
    <property type="molecule type" value="Genomic_DNA"/>
</dbReference>
<dbReference type="CDD" id="cd10936">
    <property type="entry name" value="CE4_DAC2"/>
    <property type="match status" value="1"/>
</dbReference>
<dbReference type="PANTHER" id="PTHR30105">
    <property type="entry name" value="UNCHARACTERIZED YIBQ-RELATED"/>
    <property type="match status" value="1"/>
</dbReference>
<dbReference type="AlphaFoldDB" id="A0A8J7FDL2"/>
<dbReference type="RefSeq" id="WP_193954815.1">
    <property type="nucleotide sequence ID" value="NZ_JADEYS010000022.1"/>
</dbReference>
<protein>
    <submittedName>
        <fullName evidence="2">Divergent polysaccharide deacetylase family protein</fullName>
    </submittedName>
</protein>
<keyword evidence="1" id="KW-0732">Signal</keyword>
<feature type="signal peptide" evidence="1">
    <location>
        <begin position="1"/>
        <end position="26"/>
    </location>
</feature>
<organism evidence="2 3">
    <name type="scientific">Pontibacterium sinense</name>
    <dbReference type="NCBI Taxonomy" id="2781979"/>
    <lineage>
        <taxon>Bacteria</taxon>
        <taxon>Pseudomonadati</taxon>
        <taxon>Pseudomonadota</taxon>
        <taxon>Gammaproteobacteria</taxon>
        <taxon>Oceanospirillales</taxon>
        <taxon>Oceanospirillaceae</taxon>
        <taxon>Pontibacterium</taxon>
    </lineage>
</organism>
<sequence length="282" mass="31359">MLWTHKLGQKLSLMLLLSALSGLLHAEQSFEPRMVLIIDDMGYNLKRGEAALALPGAVTYSILPYTPYAKKFAVDAHDSGREVMLHVPMANTAAKALGPGALTPEMEREAVMSGLDQALDATPHVSGVNNHMGSLLTSMDQPMQWVMDTLKARDLYFIDSLTTIKSVGWKKARDNQVPYLKRHVFLDHQSNEAFIHGQFQRALNIANKFGFVVVIGHPYPETSAYLARILPDLKKLGVRLVPASAIILPEVKRELTRSARHRLQLAEASTLVLEQQRETITD</sequence>
<dbReference type="InterPro" id="IPR011330">
    <property type="entry name" value="Glyco_hydro/deAcase_b/a-brl"/>
</dbReference>
<accession>A0A8J7FDL2</accession>
<evidence type="ECO:0000313" key="3">
    <source>
        <dbReference type="Proteomes" id="UP000640333"/>
    </source>
</evidence>
<dbReference type="InterPro" id="IPR006837">
    <property type="entry name" value="Divergent_DAC"/>
</dbReference>
<name>A0A8J7FDL2_9GAMM</name>
<feature type="chain" id="PRO_5035157233" evidence="1">
    <location>
        <begin position="27"/>
        <end position="282"/>
    </location>
</feature>
<dbReference type="SUPFAM" id="SSF88713">
    <property type="entry name" value="Glycoside hydrolase/deacetylase"/>
    <property type="match status" value="1"/>
</dbReference>
<keyword evidence="3" id="KW-1185">Reference proteome</keyword>
<proteinExistence type="predicted"/>
<gene>
    <name evidence="2" type="ORF">IOQ59_17820</name>
</gene>
<dbReference type="GO" id="GO:0005975">
    <property type="term" value="P:carbohydrate metabolic process"/>
    <property type="evidence" value="ECO:0007669"/>
    <property type="project" value="InterPro"/>
</dbReference>
<dbReference type="Proteomes" id="UP000640333">
    <property type="component" value="Unassembled WGS sequence"/>
</dbReference>
<dbReference type="PANTHER" id="PTHR30105:SF2">
    <property type="entry name" value="DIVERGENT POLYSACCHARIDE DEACETYLASE SUPERFAMILY"/>
    <property type="match status" value="1"/>
</dbReference>
<dbReference type="Gene3D" id="3.20.20.370">
    <property type="entry name" value="Glycoside hydrolase/deacetylase"/>
    <property type="match status" value="1"/>
</dbReference>
<reference evidence="2" key="1">
    <citation type="submission" date="2020-10" db="EMBL/GenBank/DDBJ databases">
        <title>Bacterium isolated from coastal waters sediment.</title>
        <authorList>
            <person name="Chen R.-J."/>
            <person name="Lu D.-C."/>
            <person name="Zhu K.-L."/>
            <person name="Du Z.-J."/>
        </authorList>
    </citation>
    <scope>NUCLEOTIDE SEQUENCE</scope>
    <source>
        <strain evidence="2">N1Y112</strain>
    </source>
</reference>
<comment type="caution">
    <text evidence="2">The sequence shown here is derived from an EMBL/GenBank/DDBJ whole genome shotgun (WGS) entry which is preliminary data.</text>
</comment>